<dbReference type="Pfam" id="PF13456">
    <property type="entry name" value="RVT_3"/>
    <property type="match status" value="1"/>
</dbReference>
<dbReference type="InterPro" id="IPR052929">
    <property type="entry name" value="RNase_H-like_EbsB-rel"/>
</dbReference>
<dbReference type="PANTHER" id="PTHR47074:SF61">
    <property type="entry name" value="RNASE H TYPE-1 DOMAIN-CONTAINING PROTEIN"/>
    <property type="match status" value="1"/>
</dbReference>
<protein>
    <recommendedName>
        <fullName evidence="1">RNase H type-1 domain-containing protein</fullName>
    </recommendedName>
</protein>
<evidence type="ECO:0000259" key="1">
    <source>
        <dbReference type="Pfam" id="PF13456"/>
    </source>
</evidence>
<dbReference type="PANTHER" id="PTHR47074">
    <property type="entry name" value="BNAC02G40300D PROTEIN"/>
    <property type="match status" value="1"/>
</dbReference>
<dbReference type="OrthoDB" id="686025at2759"/>
<dbReference type="EMBL" id="JAIQCV010000002">
    <property type="protein sequence ID" value="KAH1120609.1"/>
    <property type="molecule type" value="Genomic_DNA"/>
</dbReference>
<evidence type="ECO:0000313" key="3">
    <source>
        <dbReference type="Proteomes" id="UP000828251"/>
    </source>
</evidence>
<dbReference type="GO" id="GO:0003676">
    <property type="term" value="F:nucleic acid binding"/>
    <property type="evidence" value="ECO:0007669"/>
    <property type="project" value="InterPro"/>
</dbReference>
<accession>A0A9D3WA71</accession>
<proteinExistence type="predicted"/>
<comment type="caution">
    <text evidence="2">The sequence shown here is derived from an EMBL/GenBank/DDBJ whole genome shotgun (WGS) entry which is preliminary data.</text>
</comment>
<evidence type="ECO:0000313" key="2">
    <source>
        <dbReference type="EMBL" id="KAH1120609.1"/>
    </source>
</evidence>
<feature type="domain" description="RNase H type-1" evidence="1">
    <location>
        <begin position="124"/>
        <end position="173"/>
    </location>
</feature>
<organism evidence="2 3">
    <name type="scientific">Gossypium stocksii</name>
    <dbReference type="NCBI Taxonomy" id="47602"/>
    <lineage>
        <taxon>Eukaryota</taxon>
        <taxon>Viridiplantae</taxon>
        <taxon>Streptophyta</taxon>
        <taxon>Embryophyta</taxon>
        <taxon>Tracheophyta</taxon>
        <taxon>Spermatophyta</taxon>
        <taxon>Magnoliopsida</taxon>
        <taxon>eudicotyledons</taxon>
        <taxon>Gunneridae</taxon>
        <taxon>Pentapetalae</taxon>
        <taxon>rosids</taxon>
        <taxon>malvids</taxon>
        <taxon>Malvales</taxon>
        <taxon>Malvaceae</taxon>
        <taxon>Malvoideae</taxon>
        <taxon>Gossypium</taxon>
    </lineage>
</organism>
<name>A0A9D3WA71_9ROSI</name>
<dbReference type="Proteomes" id="UP000828251">
    <property type="component" value="Unassembled WGS sequence"/>
</dbReference>
<reference evidence="2 3" key="1">
    <citation type="journal article" date="2021" name="Plant Biotechnol. J.">
        <title>Multi-omics assisted identification of the key and species-specific regulatory components of drought-tolerant mechanisms in Gossypium stocksii.</title>
        <authorList>
            <person name="Yu D."/>
            <person name="Ke L."/>
            <person name="Zhang D."/>
            <person name="Wu Y."/>
            <person name="Sun Y."/>
            <person name="Mei J."/>
            <person name="Sun J."/>
            <person name="Sun Y."/>
        </authorList>
    </citation>
    <scope>NUCLEOTIDE SEQUENCE [LARGE SCALE GENOMIC DNA]</scope>
    <source>
        <strain evidence="3">cv. E1</strain>
        <tissue evidence="2">Leaf</tissue>
    </source>
</reference>
<dbReference type="AlphaFoldDB" id="A0A9D3WA71"/>
<gene>
    <name evidence="2" type="ORF">J1N35_003769</name>
</gene>
<dbReference type="InterPro" id="IPR002156">
    <property type="entry name" value="RNaseH_domain"/>
</dbReference>
<dbReference type="GO" id="GO:0004523">
    <property type="term" value="F:RNA-DNA hybrid ribonuclease activity"/>
    <property type="evidence" value="ECO:0007669"/>
    <property type="project" value="InterPro"/>
</dbReference>
<sequence length="174" mass="20203">MCRTIPIYFKDDLLLIMPVRFVKKARKTRTIFYGAVMSYSSYGALLKSADVCKRQLLIISLWALWYRRNKLVYEGIVYSKQELIGFIRGYYQEVTWSHEHLQPFPMSMKQSLWRPPVGETIKLNFDVSFLRESRISIAAILARNSEGLFMGACTYRFDNVADVAVAEARACFCI</sequence>
<keyword evidence="3" id="KW-1185">Reference proteome</keyword>